<dbReference type="AlphaFoldDB" id="A0A3N2DC64"/>
<dbReference type="Gene3D" id="3.40.250.10">
    <property type="entry name" value="Rhodanese-like domain"/>
    <property type="match status" value="2"/>
</dbReference>
<dbReference type="InterPro" id="IPR036873">
    <property type="entry name" value="Rhodanese-like_dom_sf"/>
</dbReference>
<proteinExistence type="predicted"/>
<feature type="domain" description="Rhodanese" evidence="3">
    <location>
        <begin position="199"/>
        <end position="317"/>
    </location>
</feature>
<dbReference type="PROSITE" id="PS51186">
    <property type="entry name" value="GNAT"/>
    <property type="match status" value="1"/>
</dbReference>
<dbReference type="SMART" id="SM00450">
    <property type="entry name" value="RHOD"/>
    <property type="match status" value="2"/>
</dbReference>
<evidence type="ECO:0000256" key="2">
    <source>
        <dbReference type="ARBA" id="ARBA00022737"/>
    </source>
</evidence>
<dbReference type="SUPFAM" id="SSF52821">
    <property type="entry name" value="Rhodanese/Cell cycle control phosphatase"/>
    <property type="match status" value="2"/>
</dbReference>
<evidence type="ECO:0000313" key="6">
    <source>
        <dbReference type="Proteomes" id="UP000275356"/>
    </source>
</evidence>
<organism evidence="5 6">
    <name type="scientific">Salana multivorans</name>
    <dbReference type="NCBI Taxonomy" id="120377"/>
    <lineage>
        <taxon>Bacteria</taxon>
        <taxon>Bacillati</taxon>
        <taxon>Actinomycetota</taxon>
        <taxon>Actinomycetes</taxon>
        <taxon>Micrococcales</taxon>
        <taxon>Beutenbergiaceae</taxon>
        <taxon>Salana</taxon>
    </lineage>
</organism>
<dbReference type="InterPro" id="IPR001763">
    <property type="entry name" value="Rhodanese-like_dom"/>
</dbReference>
<dbReference type="GO" id="GO:0004792">
    <property type="term" value="F:thiosulfate-cyanide sulfurtransferase activity"/>
    <property type="evidence" value="ECO:0007669"/>
    <property type="project" value="InterPro"/>
</dbReference>
<dbReference type="Gene3D" id="3.40.630.30">
    <property type="match status" value="1"/>
</dbReference>
<dbReference type="PANTHER" id="PTHR11364:SF27">
    <property type="entry name" value="SULFURTRANSFERASE"/>
    <property type="match status" value="1"/>
</dbReference>
<keyword evidence="1 5" id="KW-0808">Transferase</keyword>
<dbReference type="GO" id="GO:0016747">
    <property type="term" value="F:acyltransferase activity, transferring groups other than amino-acyl groups"/>
    <property type="evidence" value="ECO:0007669"/>
    <property type="project" value="InterPro"/>
</dbReference>
<keyword evidence="2" id="KW-0677">Repeat</keyword>
<gene>
    <name evidence="5" type="ORF">EDD28_1987</name>
</gene>
<accession>A0A3N2DC64</accession>
<dbReference type="InterPro" id="IPR001307">
    <property type="entry name" value="Thiosulphate_STrfase_CS"/>
</dbReference>
<dbReference type="PROSITE" id="PS50206">
    <property type="entry name" value="RHODANESE_3"/>
    <property type="match status" value="2"/>
</dbReference>
<dbReference type="PROSITE" id="PS00380">
    <property type="entry name" value="RHODANESE_1"/>
    <property type="match status" value="1"/>
</dbReference>
<dbReference type="InterPro" id="IPR045078">
    <property type="entry name" value="TST/MPST-like"/>
</dbReference>
<reference evidence="5 6" key="1">
    <citation type="submission" date="2018-11" db="EMBL/GenBank/DDBJ databases">
        <title>Sequencing the genomes of 1000 actinobacteria strains.</title>
        <authorList>
            <person name="Klenk H.-P."/>
        </authorList>
    </citation>
    <scope>NUCLEOTIDE SEQUENCE [LARGE SCALE GENOMIC DNA]</scope>
    <source>
        <strain evidence="5 6">DSM 13521</strain>
    </source>
</reference>
<sequence>MSEVGPSHRVRPVVPADLDAIAAAEPELFGSQAWSRGVYAEEIERPDRCYLAVDVDGRLAGYAGVALDPEWTVMTIGVLPWAQRRGIARALLHALVDAARRAGGTELFLEVKAHDGGAQQLYRDAGFRLVGLRRRYYQPEGVDAVVMRLDLGGPTRRVGPVGAEAVAADPAGQREAARRREAAMDPFVDVAAAHDLIWSADPPVVLDVRWALGAPDGRAAYAAGHLPGAVFVDLETQLAAPAAPELGRHPLPEAAHLQASARAWGIDTGSTVLVYDDAGGTSAARAWWLLRWAGLDRVAIIDGGLRAWVDAGHHLEQGMIRPRPGNVVLRPGGLPTIDIDEAAAWTADGTGVLLDARAGERYRGEVEPVDPRAGHVPGATSAPTVQNLTEAGWLRERAELLDRFARLGVTPAAADAPRVAAYCGSGVTAAHTVAVLASLGIEAALFPGSWSQWSNDPARPVATGP</sequence>
<dbReference type="SUPFAM" id="SSF55729">
    <property type="entry name" value="Acyl-CoA N-acyltransferases (Nat)"/>
    <property type="match status" value="1"/>
</dbReference>
<dbReference type="Pfam" id="PF00583">
    <property type="entry name" value="Acetyltransf_1"/>
    <property type="match status" value="1"/>
</dbReference>
<evidence type="ECO:0000256" key="1">
    <source>
        <dbReference type="ARBA" id="ARBA00022679"/>
    </source>
</evidence>
<dbReference type="PANTHER" id="PTHR11364">
    <property type="entry name" value="THIOSULFATE SULFERTANSFERASE"/>
    <property type="match status" value="1"/>
</dbReference>
<dbReference type="OrthoDB" id="9770030at2"/>
<evidence type="ECO:0000313" key="5">
    <source>
        <dbReference type="EMBL" id="ROR97389.1"/>
    </source>
</evidence>
<dbReference type="CDD" id="cd01448">
    <property type="entry name" value="TST_Repeat_1"/>
    <property type="match status" value="1"/>
</dbReference>
<name>A0A3N2DC64_9MICO</name>
<evidence type="ECO:0000259" key="4">
    <source>
        <dbReference type="PROSITE" id="PS51186"/>
    </source>
</evidence>
<dbReference type="Pfam" id="PF00581">
    <property type="entry name" value="Rhodanese"/>
    <property type="match status" value="2"/>
</dbReference>
<evidence type="ECO:0000259" key="3">
    <source>
        <dbReference type="PROSITE" id="PS50206"/>
    </source>
</evidence>
<dbReference type="Proteomes" id="UP000275356">
    <property type="component" value="Unassembled WGS sequence"/>
</dbReference>
<dbReference type="InterPro" id="IPR000182">
    <property type="entry name" value="GNAT_dom"/>
</dbReference>
<comment type="caution">
    <text evidence="5">The sequence shown here is derived from an EMBL/GenBank/DDBJ whole genome shotgun (WGS) entry which is preliminary data.</text>
</comment>
<protein>
    <submittedName>
        <fullName evidence="5">Ribosomal-protein-alanine acetyltransferase</fullName>
    </submittedName>
</protein>
<dbReference type="RefSeq" id="WP_123739446.1">
    <property type="nucleotide sequence ID" value="NZ_RKHQ01000001.1"/>
</dbReference>
<dbReference type="CDD" id="cd04301">
    <property type="entry name" value="NAT_SF"/>
    <property type="match status" value="1"/>
</dbReference>
<feature type="domain" description="N-acetyltransferase" evidence="4">
    <location>
        <begin position="8"/>
        <end position="152"/>
    </location>
</feature>
<feature type="domain" description="Rhodanese" evidence="3">
    <location>
        <begin position="347"/>
        <end position="462"/>
    </location>
</feature>
<dbReference type="EMBL" id="RKHQ01000001">
    <property type="protein sequence ID" value="ROR97389.1"/>
    <property type="molecule type" value="Genomic_DNA"/>
</dbReference>
<dbReference type="InterPro" id="IPR016181">
    <property type="entry name" value="Acyl_CoA_acyltransferase"/>
</dbReference>
<keyword evidence="6" id="KW-1185">Reference proteome</keyword>